<accession>A0ABR2N537</accession>
<evidence type="ECO:0000313" key="2">
    <source>
        <dbReference type="EMBL" id="KAK8971240.1"/>
    </source>
</evidence>
<gene>
    <name evidence="2" type="ORF">KSP40_PGU011510</name>
</gene>
<comment type="caution">
    <text evidence="2">The sequence shown here is derived from an EMBL/GenBank/DDBJ whole genome shotgun (WGS) entry which is preliminary data.</text>
</comment>
<keyword evidence="3" id="KW-1185">Reference proteome</keyword>
<sequence length="103" mass="11462">MFADSGNAADFIRNKTSQLLRISAIMKNEQESKNGGGRQNVSTEDSTIRSKKCKGHKTSILIPSSLRLGSKIASLKVPNARSLFILMIYNKCIFRNVDDLIFL</sequence>
<evidence type="ECO:0000313" key="3">
    <source>
        <dbReference type="Proteomes" id="UP001412067"/>
    </source>
</evidence>
<reference evidence="2 3" key="1">
    <citation type="journal article" date="2022" name="Nat. Plants">
        <title>Genomes of leafy and leafless Platanthera orchids illuminate the evolution of mycoheterotrophy.</title>
        <authorList>
            <person name="Li M.H."/>
            <person name="Liu K.W."/>
            <person name="Li Z."/>
            <person name="Lu H.C."/>
            <person name="Ye Q.L."/>
            <person name="Zhang D."/>
            <person name="Wang J.Y."/>
            <person name="Li Y.F."/>
            <person name="Zhong Z.M."/>
            <person name="Liu X."/>
            <person name="Yu X."/>
            <person name="Liu D.K."/>
            <person name="Tu X.D."/>
            <person name="Liu B."/>
            <person name="Hao Y."/>
            <person name="Liao X.Y."/>
            <person name="Jiang Y.T."/>
            <person name="Sun W.H."/>
            <person name="Chen J."/>
            <person name="Chen Y.Q."/>
            <person name="Ai Y."/>
            <person name="Zhai J.W."/>
            <person name="Wu S.S."/>
            <person name="Zhou Z."/>
            <person name="Hsiao Y.Y."/>
            <person name="Wu W.L."/>
            <person name="Chen Y.Y."/>
            <person name="Lin Y.F."/>
            <person name="Hsu J.L."/>
            <person name="Li C.Y."/>
            <person name="Wang Z.W."/>
            <person name="Zhao X."/>
            <person name="Zhong W.Y."/>
            <person name="Ma X.K."/>
            <person name="Ma L."/>
            <person name="Huang J."/>
            <person name="Chen G.Z."/>
            <person name="Huang M.Z."/>
            <person name="Huang L."/>
            <person name="Peng D.H."/>
            <person name="Luo Y.B."/>
            <person name="Zou S.Q."/>
            <person name="Chen S.P."/>
            <person name="Lan S."/>
            <person name="Tsai W.C."/>
            <person name="Van de Peer Y."/>
            <person name="Liu Z.J."/>
        </authorList>
    </citation>
    <scope>NUCLEOTIDE SEQUENCE [LARGE SCALE GENOMIC DNA]</scope>
    <source>
        <strain evidence="2">Lor288</strain>
    </source>
</reference>
<proteinExistence type="predicted"/>
<protein>
    <submittedName>
        <fullName evidence="2">Uncharacterized protein</fullName>
    </submittedName>
</protein>
<dbReference type="EMBL" id="JBBWWR010000001">
    <property type="protein sequence ID" value="KAK8971240.1"/>
    <property type="molecule type" value="Genomic_DNA"/>
</dbReference>
<organism evidence="2 3">
    <name type="scientific">Platanthera guangdongensis</name>
    <dbReference type="NCBI Taxonomy" id="2320717"/>
    <lineage>
        <taxon>Eukaryota</taxon>
        <taxon>Viridiplantae</taxon>
        <taxon>Streptophyta</taxon>
        <taxon>Embryophyta</taxon>
        <taxon>Tracheophyta</taxon>
        <taxon>Spermatophyta</taxon>
        <taxon>Magnoliopsida</taxon>
        <taxon>Liliopsida</taxon>
        <taxon>Asparagales</taxon>
        <taxon>Orchidaceae</taxon>
        <taxon>Orchidoideae</taxon>
        <taxon>Orchideae</taxon>
        <taxon>Orchidinae</taxon>
        <taxon>Platanthera</taxon>
    </lineage>
</organism>
<dbReference type="Proteomes" id="UP001412067">
    <property type="component" value="Unassembled WGS sequence"/>
</dbReference>
<evidence type="ECO:0000256" key="1">
    <source>
        <dbReference type="SAM" id="MobiDB-lite"/>
    </source>
</evidence>
<feature type="region of interest" description="Disordered" evidence="1">
    <location>
        <begin position="30"/>
        <end position="51"/>
    </location>
</feature>
<name>A0ABR2N537_9ASPA</name>